<dbReference type="EMBL" id="FN596500">
    <property type="protein sequence ID" value="CCB59821.1"/>
    <property type="molecule type" value="Genomic_DNA"/>
</dbReference>
<name>F6HYQ7_VITVI</name>
<organism evidence="2 3">
    <name type="scientific">Vitis vinifera</name>
    <name type="common">Grape</name>
    <dbReference type="NCBI Taxonomy" id="29760"/>
    <lineage>
        <taxon>Eukaryota</taxon>
        <taxon>Viridiplantae</taxon>
        <taxon>Streptophyta</taxon>
        <taxon>Embryophyta</taxon>
        <taxon>Tracheophyta</taxon>
        <taxon>Spermatophyta</taxon>
        <taxon>Magnoliopsida</taxon>
        <taxon>eudicotyledons</taxon>
        <taxon>Gunneridae</taxon>
        <taxon>Pentapetalae</taxon>
        <taxon>rosids</taxon>
        <taxon>Vitales</taxon>
        <taxon>Vitaceae</taxon>
        <taxon>Viteae</taxon>
        <taxon>Vitis</taxon>
    </lineage>
</organism>
<reference evidence="3" key="1">
    <citation type="journal article" date="2007" name="Nature">
        <title>The grapevine genome sequence suggests ancestral hexaploidization in major angiosperm phyla.</title>
        <authorList>
            <consortium name="The French-Italian Public Consortium for Grapevine Genome Characterization."/>
            <person name="Jaillon O."/>
            <person name="Aury J.-M."/>
            <person name="Noel B."/>
            <person name="Policriti A."/>
            <person name="Clepet C."/>
            <person name="Casagrande A."/>
            <person name="Choisne N."/>
            <person name="Aubourg S."/>
            <person name="Vitulo N."/>
            <person name="Jubin C."/>
            <person name="Vezzi A."/>
            <person name="Legeai F."/>
            <person name="Hugueney P."/>
            <person name="Dasilva C."/>
            <person name="Horner D."/>
            <person name="Mica E."/>
            <person name="Jublot D."/>
            <person name="Poulain J."/>
            <person name="Bruyere C."/>
            <person name="Billault A."/>
            <person name="Segurens B."/>
            <person name="Gouyvenoux M."/>
            <person name="Ugarte E."/>
            <person name="Cattonaro F."/>
            <person name="Anthouard V."/>
            <person name="Vico V."/>
            <person name="Del Fabbro C."/>
            <person name="Alaux M."/>
            <person name="Di Gaspero G."/>
            <person name="Dumas V."/>
            <person name="Felice N."/>
            <person name="Paillard S."/>
            <person name="Juman I."/>
            <person name="Moroldo M."/>
            <person name="Scalabrin S."/>
            <person name="Canaguier A."/>
            <person name="Le Clainche I."/>
            <person name="Malacrida G."/>
            <person name="Durand E."/>
            <person name="Pesole G."/>
            <person name="Laucou V."/>
            <person name="Chatelet P."/>
            <person name="Merdinoglu D."/>
            <person name="Delledonne M."/>
            <person name="Pezzotti M."/>
            <person name="Lecharny A."/>
            <person name="Scarpelli C."/>
            <person name="Artiguenave F."/>
            <person name="Pe M.E."/>
            <person name="Valle G."/>
            <person name="Morgante M."/>
            <person name="Caboche M."/>
            <person name="Adam-Blondon A.-F."/>
            <person name="Weissenbach J."/>
            <person name="Quetier F."/>
            <person name="Wincker P."/>
        </authorList>
    </citation>
    <scope>NUCLEOTIDE SEQUENCE [LARGE SCALE GENOMIC DNA]</scope>
    <source>
        <strain evidence="3">cv. Pinot noir / PN40024</strain>
    </source>
</reference>
<gene>
    <name evidence="2" type="ordered locus">VIT_05s0102g00140</name>
</gene>
<dbReference type="PaxDb" id="29760-VIT_05s0102g00140.t01"/>
<evidence type="ECO:0000313" key="2">
    <source>
        <dbReference type="EMBL" id="CCB59821.1"/>
    </source>
</evidence>
<proteinExistence type="predicted"/>
<dbReference type="HOGENOM" id="CLU_3176474_0_0_1"/>
<dbReference type="InParanoid" id="F6HYQ7"/>
<protein>
    <submittedName>
        <fullName evidence="2">Uncharacterized protein</fullName>
    </submittedName>
</protein>
<dbReference type="ExpressionAtlas" id="F6HYQ7">
    <property type="expression patterns" value="differential"/>
</dbReference>
<dbReference type="AlphaFoldDB" id="F6HYQ7"/>
<evidence type="ECO:0000313" key="3">
    <source>
        <dbReference type="Proteomes" id="UP000009183"/>
    </source>
</evidence>
<dbReference type="Proteomes" id="UP000009183">
    <property type="component" value="Chromosome 5"/>
</dbReference>
<sequence length="47" mass="5592">MNSNAERAKGPYNEATRSHCLGPNRAHRRRFINTNNSRQRISRFLHR</sequence>
<accession>F6HYQ7</accession>
<evidence type="ECO:0000256" key="1">
    <source>
        <dbReference type="SAM" id="MobiDB-lite"/>
    </source>
</evidence>
<feature type="region of interest" description="Disordered" evidence="1">
    <location>
        <begin position="1"/>
        <end position="47"/>
    </location>
</feature>
<keyword evidence="3" id="KW-1185">Reference proteome</keyword>